<dbReference type="EMBL" id="JBHUHO010000040">
    <property type="protein sequence ID" value="MFD2117433.1"/>
    <property type="molecule type" value="Genomic_DNA"/>
</dbReference>
<dbReference type="InterPro" id="IPR036779">
    <property type="entry name" value="LysM_dom_sf"/>
</dbReference>
<dbReference type="SMART" id="SM01208">
    <property type="entry name" value="G5"/>
    <property type="match status" value="1"/>
</dbReference>
<name>A0ABW4YPI2_9BACL</name>
<feature type="domain" description="LysM" evidence="4">
    <location>
        <begin position="272"/>
        <end position="316"/>
    </location>
</feature>
<feature type="transmembrane region" description="Helical" evidence="2">
    <location>
        <begin position="50"/>
        <end position="69"/>
    </location>
</feature>
<dbReference type="PROSITE" id="PS51782">
    <property type="entry name" value="LYSM"/>
    <property type="match status" value="1"/>
</dbReference>
<dbReference type="InterPro" id="IPR050570">
    <property type="entry name" value="Cell_wall_metabolism_enzyme"/>
</dbReference>
<dbReference type="Proteomes" id="UP001597362">
    <property type="component" value="Unassembled WGS sequence"/>
</dbReference>
<dbReference type="InterPro" id="IPR018392">
    <property type="entry name" value="LysM"/>
</dbReference>
<dbReference type="SUPFAM" id="SSF51261">
    <property type="entry name" value="Duplicated hybrid motif"/>
    <property type="match status" value="1"/>
</dbReference>
<keyword evidence="6" id="KW-1185">Reference proteome</keyword>
<evidence type="ECO:0000313" key="5">
    <source>
        <dbReference type="EMBL" id="MFD2117433.1"/>
    </source>
</evidence>
<dbReference type="RefSeq" id="WP_377774603.1">
    <property type="nucleotide sequence ID" value="NZ_JBHUHO010000040.1"/>
</dbReference>
<dbReference type="Pfam" id="PF01551">
    <property type="entry name" value="Peptidase_M23"/>
    <property type="match status" value="1"/>
</dbReference>
<evidence type="ECO:0000256" key="1">
    <source>
        <dbReference type="ARBA" id="ARBA00022729"/>
    </source>
</evidence>
<dbReference type="Gene3D" id="3.10.350.10">
    <property type="entry name" value="LysM domain"/>
    <property type="match status" value="1"/>
</dbReference>
<dbReference type="Gene3D" id="2.20.230.10">
    <property type="entry name" value="Resuscitation-promoting factor rpfb"/>
    <property type="match status" value="1"/>
</dbReference>
<dbReference type="InterPro" id="IPR016047">
    <property type="entry name" value="M23ase_b-sheet_dom"/>
</dbReference>
<reference evidence="6" key="1">
    <citation type="journal article" date="2019" name="Int. J. Syst. Evol. Microbiol.">
        <title>The Global Catalogue of Microorganisms (GCM) 10K type strain sequencing project: providing services to taxonomists for standard genome sequencing and annotation.</title>
        <authorList>
            <consortium name="The Broad Institute Genomics Platform"/>
            <consortium name="The Broad Institute Genome Sequencing Center for Infectious Disease"/>
            <person name="Wu L."/>
            <person name="Ma J."/>
        </authorList>
    </citation>
    <scope>NUCLEOTIDE SEQUENCE [LARGE SCALE GENOMIC DNA]</scope>
    <source>
        <strain evidence="6">GH52</strain>
    </source>
</reference>
<comment type="caution">
    <text evidence="5">The sequence shown here is derived from an EMBL/GenBank/DDBJ whole genome shotgun (WGS) entry which is preliminary data.</text>
</comment>
<dbReference type="CDD" id="cd12797">
    <property type="entry name" value="M23_peptidase"/>
    <property type="match status" value="1"/>
</dbReference>
<dbReference type="InterPro" id="IPR011055">
    <property type="entry name" value="Dup_hybrid_motif"/>
</dbReference>
<gene>
    <name evidence="5" type="ORF">ACFSJH_17015</name>
</gene>
<keyword evidence="2" id="KW-1133">Transmembrane helix</keyword>
<dbReference type="PANTHER" id="PTHR21666">
    <property type="entry name" value="PEPTIDASE-RELATED"/>
    <property type="match status" value="1"/>
</dbReference>
<keyword evidence="1" id="KW-0732">Signal</keyword>
<organism evidence="5 6">
    <name type="scientific">Paenibacillus yanchengensis</name>
    <dbReference type="NCBI Taxonomy" id="2035833"/>
    <lineage>
        <taxon>Bacteria</taxon>
        <taxon>Bacillati</taxon>
        <taxon>Bacillota</taxon>
        <taxon>Bacilli</taxon>
        <taxon>Bacillales</taxon>
        <taxon>Paenibacillaceae</taxon>
        <taxon>Paenibacillus</taxon>
    </lineage>
</organism>
<evidence type="ECO:0000256" key="2">
    <source>
        <dbReference type="SAM" id="Phobius"/>
    </source>
</evidence>
<dbReference type="PROSITE" id="PS51109">
    <property type="entry name" value="G5"/>
    <property type="match status" value="1"/>
</dbReference>
<dbReference type="Gene3D" id="2.70.70.10">
    <property type="entry name" value="Glucose Permease (Domain IIA)"/>
    <property type="match status" value="1"/>
</dbReference>
<evidence type="ECO:0000313" key="6">
    <source>
        <dbReference type="Proteomes" id="UP001597362"/>
    </source>
</evidence>
<dbReference type="CDD" id="cd00118">
    <property type="entry name" value="LysM"/>
    <property type="match status" value="1"/>
</dbReference>
<keyword evidence="2" id="KW-0472">Membrane</keyword>
<keyword evidence="2" id="KW-0812">Transmembrane</keyword>
<protein>
    <submittedName>
        <fullName evidence="5">Peptidoglycan DD-metalloendopeptidase family protein</fullName>
    </submittedName>
</protein>
<dbReference type="Pfam" id="PF07501">
    <property type="entry name" value="G5"/>
    <property type="match status" value="1"/>
</dbReference>
<proteinExistence type="predicted"/>
<dbReference type="SUPFAM" id="SSF54106">
    <property type="entry name" value="LysM domain"/>
    <property type="match status" value="1"/>
</dbReference>
<dbReference type="SMART" id="SM00257">
    <property type="entry name" value="LysM"/>
    <property type="match status" value="1"/>
</dbReference>
<accession>A0ABW4YPI2</accession>
<evidence type="ECO:0000259" key="4">
    <source>
        <dbReference type="PROSITE" id="PS51782"/>
    </source>
</evidence>
<evidence type="ECO:0000259" key="3">
    <source>
        <dbReference type="PROSITE" id="PS51109"/>
    </source>
</evidence>
<dbReference type="Pfam" id="PF01476">
    <property type="entry name" value="LysM"/>
    <property type="match status" value="1"/>
</dbReference>
<feature type="domain" description="G5" evidence="3">
    <location>
        <begin position="323"/>
        <end position="403"/>
    </location>
</feature>
<sequence>MTDFKGMGRMKNMWNKLTHRSQHTDSQDLNGKADQQEAVVPLWRKKRTQLIVGAAVLTLVAGLIFYQQYTKYIKANTFEFFHVFVDGEEIGTVNSPDQVVDLVDKKKEALQTKNPGLRMQLNTGLITYESDSAFKPAVDAEQTIAKLSSSFTAHAQGVEVKVNDKVIGVVKDQETADNILSRIQGKYAPEFVAESKNTRNVRALSYNKNEANNESANAAEISKKADLQPGRTIDKVEFVEDVALADTNTQPDAIEDEEKVYKRLIEGSAKPIKYVVKEGDCVGCIANQFDISPQVIYENNPWIKDDMIRVGDELDLTAIQPEVTVRTSEKLVELESIAAPVEVQKNDELPVGQRKVIQHGVEGKQRLVYQIFKENGYVTSEELVEKEIIQEPVPEIVEKGTMVVIGEGSGKFAYPLSSYKITSKFGPRWGRQHKGIDFTGSKSILSSDAGVVEFAGRKGSLGNLVIIDHKNGYKTYYGHMSSFKVSKGDKVSKGEGLGTMGNTGNSTGTHLHFEIHKDGVAQNPMKYL</sequence>
<dbReference type="PANTHER" id="PTHR21666:SF270">
    <property type="entry name" value="MUREIN HYDROLASE ACTIVATOR ENVC"/>
    <property type="match status" value="1"/>
</dbReference>
<dbReference type="InterPro" id="IPR011098">
    <property type="entry name" value="G5_dom"/>
</dbReference>